<accession>A0A2P6Q2H9</accession>
<dbReference type="EMBL" id="PDCK01000043">
    <property type="protein sequence ID" value="PRQ28385.1"/>
    <property type="molecule type" value="Genomic_DNA"/>
</dbReference>
<dbReference type="AlphaFoldDB" id="A0A2P6Q2H9"/>
<evidence type="ECO:0000313" key="2">
    <source>
        <dbReference type="Proteomes" id="UP000238479"/>
    </source>
</evidence>
<gene>
    <name evidence="1" type="ORF">RchiOBHm_Chr5g0002481</name>
</gene>
<evidence type="ECO:0000313" key="1">
    <source>
        <dbReference type="EMBL" id="PRQ28385.1"/>
    </source>
</evidence>
<sequence length="42" mass="4596">MEASKTSSGTTLRNAFGPKSLIFTSLILISITESLRLLQQEL</sequence>
<dbReference type="Gramene" id="PRQ28385">
    <property type="protein sequence ID" value="PRQ28385"/>
    <property type="gene ID" value="RchiOBHm_Chr5g0002481"/>
</dbReference>
<keyword evidence="2" id="KW-1185">Reference proteome</keyword>
<protein>
    <submittedName>
        <fullName evidence="1">Uncharacterized protein</fullName>
    </submittedName>
</protein>
<comment type="caution">
    <text evidence="1">The sequence shown here is derived from an EMBL/GenBank/DDBJ whole genome shotgun (WGS) entry which is preliminary data.</text>
</comment>
<reference evidence="1 2" key="1">
    <citation type="journal article" date="2018" name="Nat. Genet.">
        <title>The Rosa genome provides new insights in the design of modern roses.</title>
        <authorList>
            <person name="Bendahmane M."/>
        </authorList>
    </citation>
    <scope>NUCLEOTIDE SEQUENCE [LARGE SCALE GENOMIC DNA]</scope>
    <source>
        <strain evidence="2">cv. Old Blush</strain>
    </source>
</reference>
<organism evidence="1 2">
    <name type="scientific">Rosa chinensis</name>
    <name type="common">China rose</name>
    <dbReference type="NCBI Taxonomy" id="74649"/>
    <lineage>
        <taxon>Eukaryota</taxon>
        <taxon>Viridiplantae</taxon>
        <taxon>Streptophyta</taxon>
        <taxon>Embryophyta</taxon>
        <taxon>Tracheophyta</taxon>
        <taxon>Spermatophyta</taxon>
        <taxon>Magnoliopsida</taxon>
        <taxon>eudicotyledons</taxon>
        <taxon>Gunneridae</taxon>
        <taxon>Pentapetalae</taxon>
        <taxon>rosids</taxon>
        <taxon>fabids</taxon>
        <taxon>Rosales</taxon>
        <taxon>Rosaceae</taxon>
        <taxon>Rosoideae</taxon>
        <taxon>Rosoideae incertae sedis</taxon>
        <taxon>Rosa</taxon>
    </lineage>
</organism>
<proteinExistence type="predicted"/>
<dbReference type="Proteomes" id="UP000238479">
    <property type="component" value="Chromosome 5"/>
</dbReference>
<name>A0A2P6Q2H9_ROSCH</name>